<dbReference type="Proteomes" id="UP001500782">
    <property type="component" value="Unassembled WGS sequence"/>
</dbReference>
<accession>A0ABN0VNZ5</accession>
<organism evidence="1 2">
    <name type="scientific">Bacillus carboniphilus</name>
    <dbReference type="NCBI Taxonomy" id="86663"/>
    <lineage>
        <taxon>Bacteria</taxon>
        <taxon>Bacillati</taxon>
        <taxon>Bacillota</taxon>
        <taxon>Bacilli</taxon>
        <taxon>Bacillales</taxon>
        <taxon>Bacillaceae</taxon>
        <taxon>Bacillus</taxon>
    </lineage>
</organism>
<keyword evidence="2" id="KW-1185">Reference proteome</keyword>
<sequence>MIVHKVMLPDLYRLAKGVRKKRLAWAYLQRYYPHYDPIPKQSELEKENCLLCTYNYERARKQMEEWEWRQNKRKTSKGGK</sequence>
<dbReference type="RefSeq" id="WP_343795219.1">
    <property type="nucleotide sequence ID" value="NZ_BAAADJ010000001.1"/>
</dbReference>
<evidence type="ECO:0000313" key="1">
    <source>
        <dbReference type="EMBL" id="GAA0313615.1"/>
    </source>
</evidence>
<name>A0ABN0VNZ5_9BACI</name>
<dbReference type="EMBL" id="BAAADJ010000001">
    <property type="protein sequence ID" value="GAA0313615.1"/>
    <property type="molecule type" value="Genomic_DNA"/>
</dbReference>
<reference evidence="1 2" key="1">
    <citation type="journal article" date="2019" name="Int. J. Syst. Evol. Microbiol.">
        <title>The Global Catalogue of Microorganisms (GCM) 10K type strain sequencing project: providing services to taxonomists for standard genome sequencing and annotation.</title>
        <authorList>
            <consortium name="The Broad Institute Genomics Platform"/>
            <consortium name="The Broad Institute Genome Sequencing Center for Infectious Disease"/>
            <person name="Wu L."/>
            <person name="Ma J."/>
        </authorList>
    </citation>
    <scope>NUCLEOTIDE SEQUENCE [LARGE SCALE GENOMIC DNA]</scope>
    <source>
        <strain evidence="1 2">JCM 9731</strain>
    </source>
</reference>
<gene>
    <name evidence="1" type="ORF">GCM10008967_00120</name>
</gene>
<protein>
    <submittedName>
        <fullName evidence="1">Uncharacterized protein</fullName>
    </submittedName>
</protein>
<evidence type="ECO:0000313" key="2">
    <source>
        <dbReference type="Proteomes" id="UP001500782"/>
    </source>
</evidence>
<proteinExistence type="predicted"/>
<comment type="caution">
    <text evidence="1">The sequence shown here is derived from an EMBL/GenBank/DDBJ whole genome shotgun (WGS) entry which is preliminary data.</text>
</comment>